<dbReference type="OrthoDB" id="7028944at2"/>
<protein>
    <submittedName>
        <fullName evidence="1">Uncharacterized protein</fullName>
    </submittedName>
</protein>
<dbReference type="RefSeq" id="WP_088700178.1">
    <property type="nucleotide sequence ID" value="NZ_JPUA01000028.1"/>
</dbReference>
<dbReference type="AlphaFoldDB" id="A0A246RZY6"/>
<accession>A0A246RZY6</accession>
<dbReference type="Proteomes" id="UP000197334">
    <property type="component" value="Unassembled WGS sequence"/>
</dbReference>
<proteinExistence type="predicted"/>
<evidence type="ECO:0000313" key="2">
    <source>
        <dbReference type="Proteomes" id="UP000197334"/>
    </source>
</evidence>
<gene>
    <name evidence="1" type="ORF">JI62_10775</name>
</gene>
<evidence type="ECO:0000313" key="1">
    <source>
        <dbReference type="EMBL" id="OWV29729.1"/>
    </source>
</evidence>
<comment type="caution">
    <text evidence="1">The sequence shown here is derived from an EMBL/GenBank/DDBJ whole genome shotgun (WGS) entry which is preliminary data.</text>
</comment>
<organism evidence="1 2">
    <name type="scientific">Halomonas campaniensis</name>
    <dbReference type="NCBI Taxonomy" id="213554"/>
    <lineage>
        <taxon>Bacteria</taxon>
        <taxon>Pseudomonadati</taxon>
        <taxon>Pseudomonadota</taxon>
        <taxon>Gammaproteobacteria</taxon>
        <taxon>Oceanospirillales</taxon>
        <taxon>Halomonadaceae</taxon>
        <taxon>Halomonas</taxon>
    </lineage>
</organism>
<dbReference type="EMBL" id="JPUA01000028">
    <property type="protein sequence ID" value="OWV29729.1"/>
    <property type="molecule type" value="Genomic_DNA"/>
</dbReference>
<sequence>MVTRTPSLERPIQEMAVRRKGQNLCLTKGLVFTLDHQGSFEHWMRQVLSNVRHVEGVVQKLVRH</sequence>
<reference evidence="1 2" key="1">
    <citation type="submission" date="2014-08" db="EMBL/GenBank/DDBJ databases">
        <title>Draft genome sequence of a novel L-asparaginase producing marine bacterium, Halomonas campaniensis.</title>
        <authorList>
            <person name="Sundarakrishnan B."/>
            <person name="Moushumi Priya A."/>
            <person name="Raman G."/>
            <person name="Sakthivel N."/>
            <person name="Park S."/>
            <person name="Jayachandran S."/>
        </authorList>
    </citation>
    <scope>NUCLEOTIDE SEQUENCE [LARGE SCALE GENOMIC DNA]</scope>
    <source>
        <strain evidence="1 2">SK03</strain>
    </source>
</reference>
<keyword evidence="2" id="KW-1185">Reference proteome</keyword>
<name>A0A246RZY6_9GAMM</name>